<organism evidence="2">
    <name type="scientific">Spironucleus salmonicida</name>
    <dbReference type="NCBI Taxonomy" id="348837"/>
    <lineage>
        <taxon>Eukaryota</taxon>
        <taxon>Metamonada</taxon>
        <taxon>Diplomonadida</taxon>
        <taxon>Hexamitidae</taxon>
        <taxon>Hexamitinae</taxon>
        <taxon>Spironucleus</taxon>
    </lineage>
</organism>
<dbReference type="Proteomes" id="UP000018208">
    <property type="component" value="Unassembled WGS sequence"/>
</dbReference>
<dbReference type="EMBL" id="AUWU02000005">
    <property type="protein sequence ID" value="KAH0573150.1"/>
    <property type="molecule type" value="Genomic_DNA"/>
</dbReference>
<gene>
    <name evidence="2" type="ORF">SS50377_18685</name>
    <name evidence="3" type="ORF">SS50377_25269</name>
</gene>
<proteinExistence type="predicted"/>
<name>V6LBK9_9EUKA</name>
<dbReference type="EMBL" id="KI546167">
    <property type="protein sequence ID" value="EST41850.1"/>
    <property type="molecule type" value="Genomic_DNA"/>
</dbReference>
<reference evidence="3" key="2">
    <citation type="submission" date="2020-12" db="EMBL/GenBank/DDBJ databases">
        <title>New Spironucleus salmonicida genome in near-complete chromosomes.</title>
        <authorList>
            <person name="Xu F."/>
            <person name="Kurt Z."/>
            <person name="Jimenez-Gonzalez A."/>
            <person name="Astvaldsson A."/>
            <person name="Andersson J.O."/>
            <person name="Svard S.G."/>
        </authorList>
    </citation>
    <scope>NUCLEOTIDE SEQUENCE</scope>
    <source>
        <strain evidence="3">ATCC 50377</strain>
    </source>
</reference>
<accession>V6LBK9</accession>
<dbReference type="AlphaFoldDB" id="V6LBK9"/>
<keyword evidence="1" id="KW-0472">Membrane</keyword>
<evidence type="ECO:0000256" key="1">
    <source>
        <dbReference type="SAM" id="Phobius"/>
    </source>
</evidence>
<keyword evidence="1" id="KW-1133">Transmembrane helix</keyword>
<sequence length="304" mass="33596">MLSSVSGTCSIVTKTCKAGYYCPAISNQTVNCQPCSDQIYLGQGCYCTDNKQVNECEQCENGKCVKCIEGLIVKPSTKTCTILCHKREDCAEVTRGYCDLTTNTCNYCKDNCTHCESETFCYECEKPYITKLNGECIDSCANMENNYYCKDGTPTKCVEGLTSECKCEDAVNCASCSSDGKSCETCLPNTVKDAFGKCTVCSKDYAIIGQMCWPSKWKDEESQEDQEDPPVIPIFPVIPTDQKWVIALVIGIILIIICIGTIVFKILHKKRQKTKAGVVETNVISLSDQLTACFDQTEIPEKLV</sequence>
<dbReference type="InterPro" id="IPR009030">
    <property type="entry name" value="Growth_fac_rcpt_cys_sf"/>
</dbReference>
<evidence type="ECO:0000313" key="2">
    <source>
        <dbReference type="EMBL" id="EST41850.1"/>
    </source>
</evidence>
<reference evidence="2 3" key="1">
    <citation type="journal article" date="2014" name="PLoS Genet.">
        <title>The Genome of Spironucleus salmonicida Highlights a Fish Pathogen Adapted to Fluctuating Environments.</title>
        <authorList>
            <person name="Xu F."/>
            <person name="Jerlstrom-Hultqvist J."/>
            <person name="Einarsson E."/>
            <person name="Astvaldsson A."/>
            <person name="Svard S.G."/>
            <person name="Andersson J.O."/>
        </authorList>
    </citation>
    <scope>NUCLEOTIDE SEQUENCE</scope>
    <source>
        <strain evidence="3">ATCC 50377</strain>
    </source>
</reference>
<dbReference type="VEuPathDB" id="GiardiaDB:SS50377_25269"/>
<evidence type="ECO:0000313" key="3">
    <source>
        <dbReference type="EMBL" id="KAH0573150.1"/>
    </source>
</evidence>
<feature type="transmembrane region" description="Helical" evidence="1">
    <location>
        <begin position="244"/>
        <end position="267"/>
    </location>
</feature>
<protein>
    <submittedName>
        <fullName evidence="2">Cysteine-rich membrane protein 2</fullName>
    </submittedName>
</protein>
<keyword evidence="1" id="KW-0812">Transmembrane</keyword>
<evidence type="ECO:0000313" key="4">
    <source>
        <dbReference type="Proteomes" id="UP000018208"/>
    </source>
</evidence>
<keyword evidence="4" id="KW-1185">Reference proteome</keyword>
<dbReference type="SUPFAM" id="SSF57184">
    <property type="entry name" value="Growth factor receptor domain"/>
    <property type="match status" value="1"/>
</dbReference>